<dbReference type="Pfam" id="PF13378">
    <property type="entry name" value="MR_MLE_C"/>
    <property type="match status" value="1"/>
</dbReference>
<dbReference type="Proteomes" id="UP000266915">
    <property type="component" value="Unassembled WGS sequence"/>
</dbReference>
<evidence type="ECO:0000259" key="4">
    <source>
        <dbReference type="SMART" id="SM00922"/>
    </source>
</evidence>
<comment type="caution">
    <text evidence="5">The sequence shown here is derived from an EMBL/GenBank/DDBJ whole genome shotgun (WGS) entry which is preliminary data.</text>
</comment>
<dbReference type="SUPFAM" id="SSF51604">
    <property type="entry name" value="Enolase C-terminal domain-like"/>
    <property type="match status" value="1"/>
</dbReference>
<dbReference type="Gene3D" id="3.20.20.120">
    <property type="entry name" value="Enolase-like C-terminal domain"/>
    <property type="match status" value="1"/>
</dbReference>
<evidence type="ECO:0000313" key="6">
    <source>
        <dbReference type="Proteomes" id="UP000266915"/>
    </source>
</evidence>
<dbReference type="Pfam" id="PF02746">
    <property type="entry name" value="MR_MLE_N"/>
    <property type="match status" value="1"/>
</dbReference>
<dbReference type="SUPFAM" id="SSF54826">
    <property type="entry name" value="Enolase N-terminal domain-like"/>
    <property type="match status" value="1"/>
</dbReference>
<dbReference type="InterPro" id="IPR029065">
    <property type="entry name" value="Enolase_C-like"/>
</dbReference>
<protein>
    <submittedName>
        <fullName evidence="5">L-alanine-DL-glutamate epimerase-like enolase superfamily enzyme</fullName>
    </submittedName>
</protein>
<dbReference type="GO" id="GO:0016836">
    <property type="term" value="F:hydro-lyase activity"/>
    <property type="evidence" value="ECO:0007669"/>
    <property type="project" value="TreeGrafter"/>
</dbReference>
<dbReference type="InterPro" id="IPR046945">
    <property type="entry name" value="RHMD-like"/>
</dbReference>
<organism evidence="5 6">
    <name type="scientific">Plantibacter flavus</name>
    <dbReference type="NCBI Taxonomy" id="150123"/>
    <lineage>
        <taxon>Bacteria</taxon>
        <taxon>Bacillati</taxon>
        <taxon>Actinomycetota</taxon>
        <taxon>Actinomycetes</taxon>
        <taxon>Micrococcales</taxon>
        <taxon>Microbacteriaceae</taxon>
        <taxon>Plantibacter</taxon>
    </lineage>
</organism>
<dbReference type="InterPro" id="IPR013342">
    <property type="entry name" value="Mandelate_racemase_C"/>
</dbReference>
<keyword evidence="2" id="KW-0479">Metal-binding</keyword>
<dbReference type="InterPro" id="IPR036849">
    <property type="entry name" value="Enolase-like_C_sf"/>
</dbReference>
<dbReference type="SMART" id="SM00922">
    <property type="entry name" value="MR_MLE"/>
    <property type="match status" value="1"/>
</dbReference>
<dbReference type="GO" id="GO:0009063">
    <property type="term" value="P:amino acid catabolic process"/>
    <property type="evidence" value="ECO:0007669"/>
    <property type="project" value="InterPro"/>
</dbReference>
<evidence type="ECO:0000256" key="3">
    <source>
        <dbReference type="ARBA" id="ARBA00022842"/>
    </source>
</evidence>
<feature type="domain" description="Mandelate racemase/muconate lactonizing enzyme C-terminal" evidence="4">
    <location>
        <begin position="142"/>
        <end position="239"/>
    </location>
</feature>
<dbReference type="SFLD" id="SFLDS00001">
    <property type="entry name" value="Enolase"/>
    <property type="match status" value="1"/>
</dbReference>
<dbReference type="Gene3D" id="3.30.390.10">
    <property type="entry name" value="Enolase-like, N-terminal domain"/>
    <property type="match status" value="1"/>
</dbReference>
<dbReference type="EMBL" id="RKHL01000001">
    <property type="protein sequence ID" value="ROR82801.1"/>
    <property type="molecule type" value="Genomic_DNA"/>
</dbReference>
<proteinExistence type="predicted"/>
<dbReference type="AlphaFoldDB" id="A0A3N2C5K4"/>
<dbReference type="PANTHER" id="PTHR13794:SF58">
    <property type="entry name" value="MITOCHONDRIAL ENOLASE SUPERFAMILY MEMBER 1"/>
    <property type="match status" value="1"/>
</dbReference>
<dbReference type="InterPro" id="IPR013341">
    <property type="entry name" value="Mandelate_racemase_N_dom"/>
</dbReference>
<evidence type="ECO:0000256" key="2">
    <source>
        <dbReference type="ARBA" id="ARBA00022723"/>
    </source>
</evidence>
<dbReference type="CDD" id="cd03316">
    <property type="entry name" value="MR_like"/>
    <property type="match status" value="1"/>
</dbReference>
<evidence type="ECO:0000313" key="5">
    <source>
        <dbReference type="EMBL" id="ROR82801.1"/>
    </source>
</evidence>
<dbReference type="RefSeq" id="WP_085512689.1">
    <property type="nucleotide sequence ID" value="NZ_FXAP01000004.1"/>
</dbReference>
<dbReference type="InterPro" id="IPR029017">
    <property type="entry name" value="Enolase-like_N"/>
</dbReference>
<dbReference type="GO" id="GO:0000287">
    <property type="term" value="F:magnesium ion binding"/>
    <property type="evidence" value="ECO:0007669"/>
    <property type="project" value="TreeGrafter"/>
</dbReference>
<reference evidence="5 6" key="1">
    <citation type="submission" date="2018-11" db="EMBL/GenBank/DDBJ databases">
        <title>Sequencing the genomes of 1000 actinobacteria strains.</title>
        <authorList>
            <person name="Klenk H.-P."/>
        </authorList>
    </citation>
    <scope>NUCLEOTIDE SEQUENCE [LARGE SCALE GENOMIC DNA]</scope>
    <source>
        <strain evidence="5 6">DSM 14012</strain>
    </source>
</reference>
<sequence length="364" mass="38849">MPGIASITTSLGRFAMPRPWVPEAPWLHLIRVDVVDDEGATGSGFTWTPTIGATAVRALLDDDITAAALGATTDPETLWPRLWAHLHEAGGGGITTIALAGLDTALWDLRGRRAGLGLADLLGRRRDTVRAYGSGVNLHLDAASLAAQVERWIAAGYDAVKIKVGKPDLAEDVDRVTMVRELLGPDRRLMIDANQRWDVDQAVSSLERLGVVDPAWIEEPLRSDDTAGYERLRQATDLPIALGENVHTIHRFRDLVDRGVADVLQPNVVRVGGITPFLAIAALVDDAGLTLAPHLLPDLSGQLALALPQLTEVEDVEDAGFVAIGAIDPPGPVTIAAGLVQVEQRPGLGFVIRDRIAETAAVGR</sequence>
<dbReference type="PROSITE" id="PS00909">
    <property type="entry name" value="MR_MLE_2"/>
    <property type="match status" value="1"/>
</dbReference>
<evidence type="ECO:0000256" key="1">
    <source>
        <dbReference type="ARBA" id="ARBA00001946"/>
    </source>
</evidence>
<keyword evidence="3" id="KW-0460">Magnesium</keyword>
<comment type="cofactor">
    <cofactor evidence="1">
        <name>Mg(2+)</name>
        <dbReference type="ChEBI" id="CHEBI:18420"/>
    </cofactor>
</comment>
<keyword evidence="6" id="KW-1185">Reference proteome</keyword>
<gene>
    <name evidence="5" type="ORF">EDD42_2897</name>
</gene>
<accession>A0A3N2C5K4</accession>
<name>A0A3N2C5K4_9MICO</name>
<dbReference type="GO" id="GO:0016052">
    <property type="term" value="P:carbohydrate catabolic process"/>
    <property type="evidence" value="ECO:0007669"/>
    <property type="project" value="TreeGrafter"/>
</dbReference>
<dbReference type="InterPro" id="IPR018110">
    <property type="entry name" value="Mandel_Rmase/mucon_lact_enz_CS"/>
</dbReference>
<dbReference type="PANTHER" id="PTHR13794">
    <property type="entry name" value="ENOLASE SUPERFAMILY, MANDELATE RACEMASE"/>
    <property type="match status" value="1"/>
</dbReference>